<organism evidence="7 8">
    <name type="scientific">Aeromicrobium piscarium</name>
    <dbReference type="NCBI Taxonomy" id="2590901"/>
    <lineage>
        <taxon>Bacteria</taxon>
        <taxon>Bacillati</taxon>
        <taxon>Actinomycetota</taxon>
        <taxon>Actinomycetes</taxon>
        <taxon>Propionibacteriales</taxon>
        <taxon>Nocardioidaceae</taxon>
        <taxon>Aeromicrobium</taxon>
    </lineage>
</organism>
<dbReference type="PROSITE" id="PS51620">
    <property type="entry name" value="SAM_TRM61"/>
    <property type="match status" value="1"/>
</dbReference>
<dbReference type="OrthoDB" id="9781391at2"/>
<dbReference type="EMBL" id="VLNT01000003">
    <property type="protein sequence ID" value="TSD65155.1"/>
    <property type="molecule type" value="Genomic_DNA"/>
</dbReference>
<feature type="region of interest" description="Disordered" evidence="5">
    <location>
        <begin position="391"/>
        <end position="420"/>
    </location>
</feature>
<dbReference type="Pfam" id="PF08704">
    <property type="entry name" value="GCD14"/>
    <property type="match status" value="1"/>
</dbReference>
<evidence type="ECO:0000259" key="6">
    <source>
        <dbReference type="Pfam" id="PF08704"/>
    </source>
</evidence>
<protein>
    <submittedName>
        <fullName evidence="7">tRNA (Adenine-N1)-methyltransferase</fullName>
    </submittedName>
</protein>
<feature type="region of interest" description="Disordered" evidence="5">
    <location>
        <begin position="1"/>
        <end position="144"/>
    </location>
</feature>
<keyword evidence="4" id="KW-0819">tRNA processing</keyword>
<accession>A0A554SFM5</accession>
<dbReference type="GO" id="GO:0031515">
    <property type="term" value="C:tRNA (m1A) methyltransferase complex"/>
    <property type="evidence" value="ECO:0007669"/>
    <property type="project" value="InterPro"/>
</dbReference>
<feature type="compositionally biased region" description="Basic residues" evidence="5">
    <location>
        <begin position="43"/>
        <end position="59"/>
    </location>
</feature>
<keyword evidence="2 7" id="KW-0808">Transferase</keyword>
<dbReference type="Pfam" id="PF14801">
    <property type="entry name" value="TrmI-like_N"/>
    <property type="match status" value="1"/>
</dbReference>
<dbReference type="InterPro" id="IPR049470">
    <property type="entry name" value="TRM61_C"/>
</dbReference>
<dbReference type="GO" id="GO:0160107">
    <property type="term" value="F:tRNA (adenine(58)-N1)-methyltransferase activity"/>
    <property type="evidence" value="ECO:0007669"/>
    <property type="project" value="InterPro"/>
</dbReference>
<name>A0A554SFM5_9ACTN</name>
<dbReference type="GO" id="GO:0030488">
    <property type="term" value="P:tRNA methylation"/>
    <property type="evidence" value="ECO:0007669"/>
    <property type="project" value="InterPro"/>
</dbReference>
<dbReference type="Proteomes" id="UP000316988">
    <property type="component" value="Unassembled WGS sequence"/>
</dbReference>
<evidence type="ECO:0000256" key="3">
    <source>
        <dbReference type="ARBA" id="ARBA00022691"/>
    </source>
</evidence>
<dbReference type="PANTHER" id="PTHR12133">
    <property type="entry name" value="TRNA (ADENINE(58)-N(1))-METHYLTRANSFERASE"/>
    <property type="match status" value="1"/>
</dbReference>
<dbReference type="FunFam" id="3.40.50.150:FF:000019">
    <property type="entry name" value="tRNA (adenine(58)-N(1))-methyltransferase TrmI"/>
    <property type="match status" value="1"/>
</dbReference>
<keyword evidence="8" id="KW-1185">Reference proteome</keyword>
<evidence type="ECO:0000256" key="5">
    <source>
        <dbReference type="SAM" id="MobiDB-lite"/>
    </source>
</evidence>
<feature type="compositionally biased region" description="Basic residues" evidence="5">
    <location>
        <begin position="1"/>
        <end position="10"/>
    </location>
</feature>
<keyword evidence="3" id="KW-0949">S-adenosyl-L-methionine</keyword>
<dbReference type="Gene3D" id="3.10.330.20">
    <property type="match status" value="1"/>
</dbReference>
<dbReference type="SUPFAM" id="SSF53335">
    <property type="entry name" value="S-adenosyl-L-methionine-dependent methyltransferases"/>
    <property type="match status" value="1"/>
</dbReference>
<sequence length="420" mass="46299">MARTTRRRRTGGLGRTDRGPARALPPHPCPAVRRRGDLPLARVLRRAGARSPAHPRRPDRRPGPGGRRRAASGSHRPPREPVGTPPSDRHGRAPGPRVRARGAGRYRRRSARRRQRRPCLSRGDAVTGPRRSGPFGEGDWVRLTDPKGRRHNIQLVPGREFSTKKGQIRHDDILGQPEGIVVETALGHPYQAFRPLLFEYVVSMPRGAAIIYPKDAAQIVAMADIFPGARVVEAGAGSGSLTTYLLRAVGDDGRVGSYELREDFAETARRNVEQVMGEEPANWSLTVGDVRETMSETEVDRLILDMVDPWSCVDLAVDRLVPGGIVCAYVATTTQLSRFVETLRADGGFTEPHAWETLVRDWHLEGLAVRPDHKMNGHTAFLVTARRMAPGHRSIGKSRRPAPGAYGPDYLGPRPADLDD</sequence>
<dbReference type="PANTHER" id="PTHR12133:SF1">
    <property type="entry name" value="TRNA (ADENINE(58)-N(1))-METHYLTRANSFERASE, MITOCHONDRIAL"/>
    <property type="match status" value="1"/>
</dbReference>
<keyword evidence="1 7" id="KW-0489">Methyltransferase</keyword>
<evidence type="ECO:0000313" key="7">
    <source>
        <dbReference type="EMBL" id="TSD65155.1"/>
    </source>
</evidence>
<dbReference type="Gene3D" id="3.40.50.150">
    <property type="entry name" value="Vaccinia Virus protein VP39"/>
    <property type="match status" value="1"/>
</dbReference>
<gene>
    <name evidence="7" type="ORF">FNM00_05465</name>
</gene>
<feature type="compositionally biased region" description="Basic residues" evidence="5">
    <location>
        <begin position="98"/>
        <end position="119"/>
    </location>
</feature>
<comment type="caution">
    <text evidence="7">The sequence shown here is derived from an EMBL/GenBank/DDBJ whole genome shotgun (WGS) entry which is preliminary data.</text>
</comment>
<feature type="domain" description="tRNA (adenine(58)-N(1))-methyltransferase catalytic subunit TRM61 C-terminal" evidence="6">
    <location>
        <begin position="202"/>
        <end position="363"/>
    </location>
</feature>
<dbReference type="InterPro" id="IPR029063">
    <property type="entry name" value="SAM-dependent_MTases_sf"/>
</dbReference>
<dbReference type="CDD" id="cd02440">
    <property type="entry name" value="AdoMet_MTases"/>
    <property type="match status" value="1"/>
</dbReference>
<dbReference type="AlphaFoldDB" id="A0A554SFM5"/>
<evidence type="ECO:0000313" key="8">
    <source>
        <dbReference type="Proteomes" id="UP000316988"/>
    </source>
</evidence>
<evidence type="ECO:0000256" key="2">
    <source>
        <dbReference type="ARBA" id="ARBA00022679"/>
    </source>
</evidence>
<evidence type="ECO:0000256" key="4">
    <source>
        <dbReference type="ARBA" id="ARBA00022694"/>
    </source>
</evidence>
<dbReference type="InterPro" id="IPR014816">
    <property type="entry name" value="tRNA_MeTrfase_Gcd14"/>
</dbReference>
<evidence type="ECO:0000256" key="1">
    <source>
        <dbReference type="ARBA" id="ARBA00022603"/>
    </source>
</evidence>
<proteinExistence type="predicted"/>
<reference evidence="7 8" key="1">
    <citation type="submission" date="2019-07" db="EMBL/GenBank/DDBJ databases">
        <authorList>
            <person name="Zhao L.H."/>
        </authorList>
    </citation>
    <scope>NUCLEOTIDE SEQUENCE [LARGE SCALE GENOMIC DNA]</scope>
    <source>
        <strain evidence="7 8">Co35</strain>
    </source>
</reference>